<dbReference type="CDD" id="cd07197">
    <property type="entry name" value="nitrilase"/>
    <property type="match status" value="1"/>
</dbReference>
<reference evidence="3" key="1">
    <citation type="submission" date="2019-08" db="EMBL/GenBank/DDBJ databases">
        <authorList>
            <person name="Kucharzyk K."/>
            <person name="Murdoch R.W."/>
            <person name="Higgins S."/>
            <person name="Loffler F."/>
        </authorList>
    </citation>
    <scope>NUCLEOTIDE SEQUENCE</scope>
</reference>
<comment type="caution">
    <text evidence="3">The sequence shown here is derived from an EMBL/GenBank/DDBJ whole genome shotgun (WGS) entry which is preliminary data.</text>
</comment>
<dbReference type="PANTHER" id="PTHR43674">
    <property type="entry name" value="NITRILASE C965.09-RELATED"/>
    <property type="match status" value="1"/>
</dbReference>
<feature type="domain" description="CN hydrolase" evidence="2">
    <location>
        <begin position="1"/>
        <end position="243"/>
    </location>
</feature>
<keyword evidence="1 3" id="KW-0378">Hydrolase</keyword>
<evidence type="ECO:0000256" key="1">
    <source>
        <dbReference type="ARBA" id="ARBA00022801"/>
    </source>
</evidence>
<dbReference type="SUPFAM" id="SSF56317">
    <property type="entry name" value="Carbon-nitrogen hydrolase"/>
    <property type="match status" value="1"/>
</dbReference>
<dbReference type="EMBL" id="VSSQ01001809">
    <property type="protein sequence ID" value="MPM11277.1"/>
    <property type="molecule type" value="Genomic_DNA"/>
</dbReference>
<evidence type="ECO:0000313" key="3">
    <source>
        <dbReference type="EMBL" id="MPM11277.1"/>
    </source>
</evidence>
<name>A0A644X5Q2_9ZZZZ</name>
<dbReference type="AlphaFoldDB" id="A0A644X5Q2"/>
<protein>
    <submittedName>
        <fullName evidence="3">N-carbamoyl-D-amino acid hydrolase</fullName>
        <ecNumber evidence="3">3.5.1.77</ecNumber>
    </submittedName>
</protein>
<dbReference type="InterPro" id="IPR003010">
    <property type="entry name" value="C-N_Hydrolase"/>
</dbReference>
<sequence>MKIALAQMKMQENSTDNLQKSLSAMEEAAANKADLIFFPELQLNIFFPQYEKLIKEKYAFTLDHSFIQKLTAKSRELGIISSPNFYLKEVDGFYDASLLISSCGEIQGISKMVHITQGKYFYEQDYYTPSNDGFKVYTTPFGKIGIVICFDRHLPESIRTCVAMGADLIIIPTANTEGEPLELFEWELRVQAMQSSVYIAMCNRVGQEDNMNFIGQSIVIDPLGNVVSKAEGIEQILYGEIDLAQSAIIRRRKPYFRLRRPEFYK</sequence>
<dbReference type="Pfam" id="PF00795">
    <property type="entry name" value="CN_hydrolase"/>
    <property type="match status" value="1"/>
</dbReference>
<accession>A0A644X5Q2</accession>
<dbReference type="PROSITE" id="PS50263">
    <property type="entry name" value="CN_HYDROLASE"/>
    <property type="match status" value="1"/>
</dbReference>
<dbReference type="GO" id="GO:0047417">
    <property type="term" value="F:N-carbamoyl-D-amino acid hydrolase activity"/>
    <property type="evidence" value="ECO:0007669"/>
    <property type="project" value="UniProtKB-EC"/>
</dbReference>
<dbReference type="InterPro" id="IPR050345">
    <property type="entry name" value="Aliph_Amidase/BUP"/>
</dbReference>
<dbReference type="EC" id="3.5.1.77" evidence="3"/>
<evidence type="ECO:0000259" key="2">
    <source>
        <dbReference type="PROSITE" id="PS50263"/>
    </source>
</evidence>
<gene>
    <name evidence="3" type="ORF">SDC9_57618</name>
</gene>
<dbReference type="InterPro" id="IPR036526">
    <property type="entry name" value="C-N_Hydrolase_sf"/>
</dbReference>
<organism evidence="3">
    <name type="scientific">bioreactor metagenome</name>
    <dbReference type="NCBI Taxonomy" id="1076179"/>
    <lineage>
        <taxon>unclassified sequences</taxon>
        <taxon>metagenomes</taxon>
        <taxon>ecological metagenomes</taxon>
    </lineage>
</organism>
<dbReference type="PANTHER" id="PTHR43674:SF16">
    <property type="entry name" value="CARBON-NITROGEN FAMILY, PUTATIVE (AFU_ORTHOLOGUE AFUA_5G02350)-RELATED"/>
    <property type="match status" value="1"/>
</dbReference>
<proteinExistence type="predicted"/>
<dbReference type="Gene3D" id="3.60.110.10">
    <property type="entry name" value="Carbon-nitrogen hydrolase"/>
    <property type="match status" value="1"/>
</dbReference>